<name>A0ABY9MS62_9GAMM</name>
<sequence>MQPKQIRPSSVSPLTGRRYGAVLCFSLLLGLPATLQAAPHIPSSESEVLEVLPTQLRGNNDPISRLRAQWRANPQDVTTVAALSRLYIETGREQSDPRYYGYAAALLQPWWQQTDPPDELLLLRATIRQHNHEYVAATQDLEHLVKRNPAQTQAWLTLATVQLVNKEYAAARRSCSALATHASTWFATLCYSQVMSQNGEAERAYPLQITLLPSLGKEQVELRQWVLTLLGETAARIGKVPEADQHFQAALAEPRRDNYLLRVYSDFLISQQRPLDVITLLQDKTSDDALLLRLAIASRDARQTAETARYQALLEARYQAAKLRGSTLHAEDEALYARTFGAATS</sequence>
<accession>A0ABY9MS62</accession>
<protein>
    <submittedName>
        <fullName evidence="1">Uncharacterized protein</fullName>
    </submittedName>
</protein>
<dbReference type="Gene3D" id="1.25.40.10">
    <property type="entry name" value="Tetratricopeptide repeat domain"/>
    <property type="match status" value="1"/>
</dbReference>
<keyword evidence="2" id="KW-1185">Reference proteome</keyword>
<dbReference type="Proteomes" id="UP001236657">
    <property type="component" value="Chromosome"/>
</dbReference>
<evidence type="ECO:0000313" key="1">
    <source>
        <dbReference type="EMBL" id="WML91489.1"/>
    </source>
</evidence>
<reference evidence="1 2" key="1">
    <citation type="submission" date="2023-08" db="EMBL/GenBank/DDBJ databases">
        <title>New molecular markers tilS and rpoB for phylogenetic and monitoring studies of the genus Thiothrix biodiversity.</title>
        <authorList>
            <person name="Ravin N.V."/>
            <person name="Smolyakov D."/>
            <person name="Markov N.D."/>
            <person name="Beletsky A.V."/>
            <person name="Mardanov A.V."/>
            <person name="Rudenko T.S."/>
            <person name="Grabovich M.Y."/>
        </authorList>
    </citation>
    <scope>NUCLEOTIDE SEQUENCE [LARGE SCALE GENOMIC DNA]</scope>
    <source>
        <strain evidence="1 2">MK1</strain>
    </source>
</reference>
<dbReference type="InterPro" id="IPR011990">
    <property type="entry name" value="TPR-like_helical_dom_sf"/>
</dbReference>
<evidence type="ECO:0000313" key="2">
    <source>
        <dbReference type="Proteomes" id="UP001236657"/>
    </source>
</evidence>
<gene>
    <name evidence="1" type="ORF">RCF98_03820</name>
</gene>
<proteinExistence type="predicted"/>
<dbReference type="EMBL" id="CP133218">
    <property type="protein sequence ID" value="WML91489.1"/>
    <property type="molecule type" value="Genomic_DNA"/>
</dbReference>
<dbReference type="RefSeq" id="WP_308896274.1">
    <property type="nucleotide sequence ID" value="NZ_CP133218.1"/>
</dbReference>
<organism evidence="1 2">
    <name type="scientific">Thiothrix lacustris</name>
    <dbReference type="NCBI Taxonomy" id="525917"/>
    <lineage>
        <taxon>Bacteria</taxon>
        <taxon>Pseudomonadati</taxon>
        <taxon>Pseudomonadota</taxon>
        <taxon>Gammaproteobacteria</taxon>
        <taxon>Thiotrichales</taxon>
        <taxon>Thiotrichaceae</taxon>
        <taxon>Thiothrix</taxon>
    </lineage>
</organism>
<dbReference type="SUPFAM" id="SSF48452">
    <property type="entry name" value="TPR-like"/>
    <property type="match status" value="1"/>
</dbReference>